<evidence type="ECO:0000256" key="1">
    <source>
        <dbReference type="ARBA" id="ARBA00004141"/>
    </source>
</evidence>
<feature type="transmembrane region" description="Helical" evidence="6">
    <location>
        <begin position="466"/>
        <end position="484"/>
    </location>
</feature>
<name>A0A833RZS3_9HYME</name>
<dbReference type="AlphaFoldDB" id="A0A833RZS3"/>
<evidence type="ECO:0000313" key="9">
    <source>
        <dbReference type="Proteomes" id="UP000655588"/>
    </source>
</evidence>
<dbReference type="Proteomes" id="UP000655588">
    <property type="component" value="Unassembled WGS sequence"/>
</dbReference>
<feature type="transmembrane region" description="Helical" evidence="6">
    <location>
        <begin position="84"/>
        <end position="109"/>
    </location>
</feature>
<feature type="domain" description="Cationic amino acid transporter C-terminal" evidence="7">
    <location>
        <begin position="439"/>
        <end position="489"/>
    </location>
</feature>
<dbReference type="PANTHER" id="PTHR43243:SF17">
    <property type="entry name" value="CATIONIC AMINO ACID TRANSPORTER-RELATED"/>
    <property type="match status" value="1"/>
</dbReference>
<dbReference type="InterPro" id="IPR029485">
    <property type="entry name" value="CAT_C"/>
</dbReference>
<evidence type="ECO:0000256" key="5">
    <source>
        <dbReference type="SAM" id="MobiDB-lite"/>
    </source>
</evidence>
<keyword evidence="4 6" id="KW-0472">Membrane</keyword>
<evidence type="ECO:0000313" key="8">
    <source>
        <dbReference type="EMBL" id="KAF3421042.1"/>
    </source>
</evidence>
<dbReference type="InterPro" id="IPR002293">
    <property type="entry name" value="AA/rel_permease1"/>
</dbReference>
<evidence type="ECO:0000259" key="7">
    <source>
        <dbReference type="Pfam" id="PF13906"/>
    </source>
</evidence>
<reference evidence="8" key="1">
    <citation type="submission" date="2019-11" db="EMBL/GenBank/DDBJ databases">
        <title>The nuclear and mitochondrial genomes of Frieseomelitta varia - a highly eusocial stingless bee (Meliponini) with a permanently sterile worker caste.</title>
        <authorList>
            <person name="Freitas F.C.P."/>
            <person name="Lourenco A.P."/>
            <person name="Nunes F.M.F."/>
            <person name="Paschoal A.R."/>
            <person name="Abreu F.C.P."/>
            <person name="Barbin F.O."/>
            <person name="Bataglia L."/>
            <person name="Cardoso-Junior C.A.M."/>
            <person name="Cervoni M.S."/>
            <person name="Silva S.R."/>
            <person name="Dalarmi F."/>
            <person name="Del Lama M.A."/>
            <person name="Depintor T.S."/>
            <person name="Ferreira K.M."/>
            <person name="Goria P.S."/>
            <person name="Jaskot M.C."/>
            <person name="Lago D.C."/>
            <person name="Luna-Lucena D."/>
            <person name="Moda L.M."/>
            <person name="Nascimento L."/>
            <person name="Pedrino M."/>
            <person name="Rabico F.O."/>
            <person name="Sanches F.C."/>
            <person name="Santos D.E."/>
            <person name="Santos C.G."/>
            <person name="Vieira J."/>
            <person name="Lopes T.F."/>
            <person name="Barchuk A.R."/>
            <person name="Hartfelder K."/>
            <person name="Simoes Z.L.P."/>
            <person name="Bitondi M.M.G."/>
            <person name="Pinheiro D.G."/>
        </authorList>
    </citation>
    <scope>NUCLEOTIDE SEQUENCE</scope>
    <source>
        <strain evidence="8">USP_RPSP 00005682</strain>
        <tissue evidence="8">Whole individual</tissue>
    </source>
</reference>
<accession>A0A833RZS3</accession>
<evidence type="ECO:0000256" key="4">
    <source>
        <dbReference type="ARBA" id="ARBA00023136"/>
    </source>
</evidence>
<dbReference type="Gene3D" id="1.20.1740.10">
    <property type="entry name" value="Amino acid/polyamine transporter I"/>
    <property type="match status" value="2"/>
</dbReference>
<dbReference type="Pfam" id="PF13520">
    <property type="entry name" value="AA_permease_2"/>
    <property type="match status" value="1"/>
</dbReference>
<dbReference type="GO" id="GO:0015171">
    <property type="term" value="F:amino acid transmembrane transporter activity"/>
    <property type="evidence" value="ECO:0007669"/>
    <property type="project" value="TreeGrafter"/>
</dbReference>
<feature type="transmembrane region" description="Helical" evidence="6">
    <location>
        <begin position="12"/>
        <end position="33"/>
    </location>
</feature>
<feature type="transmembrane region" description="Helical" evidence="6">
    <location>
        <begin position="53"/>
        <end position="72"/>
    </location>
</feature>
<feature type="transmembrane region" description="Helical" evidence="6">
    <location>
        <begin position="187"/>
        <end position="206"/>
    </location>
</feature>
<comment type="caution">
    <text evidence="8">The sequence shown here is derived from an EMBL/GenBank/DDBJ whole genome shotgun (WGS) entry which is preliminary data.</text>
</comment>
<feature type="transmembrane region" description="Helical" evidence="6">
    <location>
        <begin position="379"/>
        <end position="399"/>
    </location>
</feature>
<dbReference type="EMBL" id="WNWW01000897">
    <property type="protein sequence ID" value="KAF3421042.1"/>
    <property type="molecule type" value="Genomic_DNA"/>
</dbReference>
<keyword evidence="9" id="KW-1185">Reference proteome</keyword>
<evidence type="ECO:0000256" key="3">
    <source>
        <dbReference type="ARBA" id="ARBA00022989"/>
    </source>
</evidence>
<evidence type="ECO:0000256" key="6">
    <source>
        <dbReference type="SAM" id="Phobius"/>
    </source>
</evidence>
<dbReference type="GO" id="GO:0005886">
    <property type="term" value="C:plasma membrane"/>
    <property type="evidence" value="ECO:0007669"/>
    <property type="project" value="TreeGrafter"/>
</dbReference>
<proteinExistence type="predicted"/>
<feature type="region of interest" description="Disordered" evidence="5">
    <location>
        <begin position="555"/>
        <end position="582"/>
    </location>
</feature>
<feature type="transmembrane region" description="Helical" evidence="6">
    <location>
        <begin position="439"/>
        <end position="460"/>
    </location>
</feature>
<dbReference type="PANTHER" id="PTHR43243">
    <property type="entry name" value="INNER MEMBRANE TRANSPORTER YGJI-RELATED"/>
    <property type="match status" value="1"/>
</dbReference>
<keyword evidence="3 6" id="KW-1133">Transmembrane helix</keyword>
<feature type="transmembrane region" description="Helical" evidence="6">
    <location>
        <begin position="405"/>
        <end position="427"/>
    </location>
</feature>
<protein>
    <recommendedName>
        <fullName evidence="7">Cationic amino acid transporter C-terminal domain-containing protein</fullName>
    </recommendedName>
</protein>
<keyword evidence="2 6" id="KW-0812">Transmembrane</keyword>
<evidence type="ECO:0000256" key="2">
    <source>
        <dbReference type="ARBA" id="ARBA00022692"/>
    </source>
</evidence>
<feature type="compositionally biased region" description="Polar residues" evidence="5">
    <location>
        <begin position="555"/>
        <end position="571"/>
    </location>
</feature>
<gene>
    <name evidence="8" type="ORF">E2986_11926</name>
</gene>
<feature type="transmembrane region" description="Helical" evidence="6">
    <location>
        <begin position="129"/>
        <end position="147"/>
    </location>
</feature>
<comment type="subcellular location">
    <subcellularLocation>
        <location evidence="1">Membrane</location>
        <topology evidence="1">Multi-pass membrane protein</topology>
    </subcellularLocation>
</comment>
<organism evidence="8 9">
    <name type="scientific">Frieseomelitta varia</name>
    <dbReference type="NCBI Taxonomy" id="561572"/>
    <lineage>
        <taxon>Eukaryota</taxon>
        <taxon>Metazoa</taxon>
        <taxon>Ecdysozoa</taxon>
        <taxon>Arthropoda</taxon>
        <taxon>Hexapoda</taxon>
        <taxon>Insecta</taxon>
        <taxon>Pterygota</taxon>
        <taxon>Neoptera</taxon>
        <taxon>Endopterygota</taxon>
        <taxon>Hymenoptera</taxon>
        <taxon>Apocrita</taxon>
        <taxon>Aculeata</taxon>
        <taxon>Apoidea</taxon>
        <taxon>Anthophila</taxon>
        <taxon>Apidae</taxon>
        <taxon>Frieseomelitta</taxon>
    </lineage>
</organism>
<sequence>MAAGVKKSLVFNNVLNAINLAVWVFIMTAGMFYVDIDNWNEHDGFFPYDWSGVFTGAATCFYAFIGFDIIATTGEEATNPKRSIPLAIVSSLIIILIAYVTSSMMLTLIVPYDEVDQDSALVEMFGQVGAYKCKYIVAVGALAGLSVSMFGSMFPMPRIVYAMAQDGLIFSYYTIKVRDFKIFVNFYPGTLLAYTLVSTCVLILRYQPHSTNLVELLPQSLRTPCRSPTKENQGNGQVTYGKELRPDQLTTALNSVQAAQSDLAAANSGQRIMVRRVRRCNSSSPDSDDTYGAEEDEVGLGKDDQYLVSDRTENKFYGSVHAAAAASSCGSAHQYPGNTPIIGPPLNYLQRRLQAAQYLCPAIFPWVDRGPATEASGRYVMKLVGVLYLLIVIFDLIIVCGMGNMGTFTTIMMFAFLFAIIGILLAISRKPQNRNSMMFMTPGLPFVPAIAVTVNIYLIFKLSILTLVRFTLWMILGFIMYFYYGIKHSSLEEGNTSDNLEETVSAGNIELTVTDTQKQQPQQTHPSYTTTDRSIYEGQQLDAFGQPVFGSTNFGGTPSQRPATAGQSSLFVEQEAFPTWDD</sequence>
<dbReference type="Pfam" id="PF13906">
    <property type="entry name" value="AA_permease_C"/>
    <property type="match status" value="1"/>
</dbReference>